<dbReference type="Proteomes" id="UP000315003">
    <property type="component" value="Chromosome"/>
</dbReference>
<dbReference type="InterPro" id="IPR000253">
    <property type="entry name" value="FHA_dom"/>
</dbReference>
<keyword evidence="8" id="KW-0902">Two-component regulatory system</keyword>
<evidence type="ECO:0000256" key="4">
    <source>
        <dbReference type="ARBA" id="ARBA00022679"/>
    </source>
</evidence>
<evidence type="ECO:0000256" key="1">
    <source>
        <dbReference type="ARBA" id="ARBA00000085"/>
    </source>
</evidence>
<feature type="compositionally biased region" description="Low complexity" evidence="9">
    <location>
        <begin position="276"/>
        <end position="288"/>
    </location>
</feature>
<dbReference type="PROSITE" id="PS50006">
    <property type="entry name" value="FHA_DOMAIN"/>
    <property type="match status" value="1"/>
</dbReference>
<dbReference type="GO" id="GO:0005524">
    <property type="term" value="F:ATP binding"/>
    <property type="evidence" value="ECO:0007669"/>
    <property type="project" value="UniProtKB-KW"/>
</dbReference>
<evidence type="ECO:0000256" key="6">
    <source>
        <dbReference type="ARBA" id="ARBA00022777"/>
    </source>
</evidence>
<keyword evidence="7" id="KW-0067">ATP-binding</keyword>
<evidence type="ECO:0000256" key="3">
    <source>
        <dbReference type="ARBA" id="ARBA00022553"/>
    </source>
</evidence>
<evidence type="ECO:0000256" key="9">
    <source>
        <dbReference type="SAM" id="MobiDB-lite"/>
    </source>
</evidence>
<dbReference type="InterPro" id="IPR005467">
    <property type="entry name" value="His_kinase_dom"/>
</dbReference>
<dbReference type="SUPFAM" id="SSF55781">
    <property type="entry name" value="GAF domain-like"/>
    <property type="match status" value="1"/>
</dbReference>
<dbReference type="SMART" id="SM00387">
    <property type="entry name" value="HATPase_c"/>
    <property type="match status" value="1"/>
</dbReference>
<keyword evidence="13" id="KW-1185">Reference proteome</keyword>
<keyword evidence="3" id="KW-0597">Phosphoprotein</keyword>
<evidence type="ECO:0000256" key="2">
    <source>
        <dbReference type="ARBA" id="ARBA00012438"/>
    </source>
</evidence>
<dbReference type="SUPFAM" id="SSF55874">
    <property type="entry name" value="ATPase domain of HSP90 chaperone/DNA topoisomerase II/histidine kinase"/>
    <property type="match status" value="1"/>
</dbReference>
<dbReference type="SMART" id="SM00240">
    <property type="entry name" value="FHA"/>
    <property type="match status" value="1"/>
</dbReference>
<protein>
    <recommendedName>
        <fullName evidence="2">histidine kinase</fullName>
        <ecNumber evidence="2">2.7.13.3</ecNumber>
    </recommendedName>
</protein>
<dbReference type="InterPro" id="IPR029016">
    <property type="entry name" value="GAF-like_dom_sf"/>
</dbReference>
<dbReference type="InterPro" id="IPR036097">
    <property type="entry name" value="HisK_dim/P_sf"/>
</dbReference>
<evidence type="ECO:0000256" key="7">
    <source>
        <dbReference type="ARBA" id="ARBA00022840"/>
    </source>
</evidence>
<organism evidence="12 13">
    <name type="scientific">Stieleria bergensis</name>
    <dbReference type="NCBI Taxonomy" id="2528025"/>
    <lineage>
        <taxon>Bacteria</taxon>
        <taxon>Pseudomonadati</taxon>
        <taxon>Planctomycetota</taxon>
        <taxon>Planctomycetia</taxon>
        <taxon>Pirellulales</taxon>
        <taxon>Pirellulaceae</taxon>
        <taxon>Stieleria</taxon>
    </lineage>
</organism>
<dbReference type="InterPro" id="IPR008984">
    <property type="entry name" value="SMAD_FHA_dom_sf"/>
</dbReference>
<comment type="catalytic activity">
    <reaction evidence="1">
        <text>ATP + protein L-histidine = ADP + protein N-phospho-L-histidine.</text>
        <dbReference type="EC" id="2.7.13.3"/>
    </reaction>
</comment>
<dbReference type="PRINTS" id="PR00344">
    <property type="entry name" value="BCTRLSENSOR"/>
</dbReference>
<dbReference type="OrthoDB" id="9765274at2"/>
<keyword evidence="5" id="KW-0547">Nucleotide-binding</keyword>
<dbReference type="CDD" id="cd00075">
    <property type="entry name" value="HATPase"/>
    <property type="match status" value="1"/>
</dbReference>
<evidence type="ECO:0000259" key="10">
    <source>
        <dbReference type="PROSITE" id="PS50006"/>
    </source>
</evidence>
<proteinExistence type="predicted"/>
<dbReference type="CDD" id="cd00060">
    <property type="entry name" value="FHA"/>
    <property type="match status" value="1"/>
</dbReference>
<feature type="compositionally biased region" description="Polar residues" evidence="9">
    <location>
        <begin position="143"/>
        <end position="152"/>
    </location>
</feature>
<dbReference type="CDD" id="cd00082">
    <property type="entry name" value="HisKA"/>
    <property type="match status" value="1"/>
</dbReference>
<feature type="compositionally biased region" description="Basic and acidic residues" evidence="9">
    <location>
        <begin position="265"/>
        <end position="275"/>
    </location>
</feature>
<dbReference type="SUPFAM" id="SSF47384">
    <property type="entry name" value="Homodimeric domain of signal transducing histidine kinase"/>
    <property type="match status" value="1"/>
</dbReference>
<dbReference type="GO" id="GO:0000155">
    <property type="term" value="F:phosphorelay sensor kinase activity"/>
    <property type="evidence" value="ECO:0007669"/>
    <property type="project" value="InterPro"/>
</dbReference>
<evidence type="ECO:0000259" key="11">
    <source>
        <dbReference type="PROSITE" id="PS50109"/>
    </source>
</evidence>
<dbReference type="InterPro" id="IPR036890">
    <property type="entry name" value="HATPase_C_sf"/>
</dbReference>
<dbReference type="PANTHER" id="PTHR43065">
    <property type="entry name" value="SENSOR HISTIDINE KINASE"/>
    <property type="match status" value="1"/>
</dbReference>
<dbReference type="SMART" id="SM00065">
    <property type="entry name" value="GAF"/>
    <property type="match status" value="1"/>
</dbReference>
<dbReference type="PANTHER" id="PTHR43065:SF10">
    <property type="entry name" value="PEROXIDE STRESS-ACTIVATED HISTIDINE KINASE MAK3"/>
    <property type="match status" value="1"/>
</dbReference>
<keyword evidence="6" id="KW-0418">Kinase</keyword>
<dbReference type="Pfam" id="PF01590">
    <property type="entry name" value="GAF"/>
    <property type="match status" value="1"/>
</dbReference>
<feature type="region of interest" description="Disordered" evidence="9">
    <location>
        <begin position="142"/>
        <end position="210"/>
    </location>
</feature>
<dbReference type="InterPro" id="IPR003018">
    <property type="entry name" value="GAF"/>
</dbReference>
<dbReference type="InterPro" id="IPR003661">
    <property type="entry name" value="HisK_dim/P_dom"/>
</dbReference>
<evidence type="ECO:0000313" key="12">
    <source>
        <dbReference type="EMBL" id="QDT58757.1"/>
    </source>
</evidence>
<dbReference type="Gene3D" id="1.10.287.130">
    <property type="match status" value="1"/>
</dbReference>
<dbReference type="SUPFAM" id="SSF49879">
    <property type="entry name" value="SMAD/FHA domain"/>
    <property type="match status" value="1"/>
</dbReference>
<dbReference type="AlphaFoldDB" id="A0A517SRJ8"/>
<dbReference type="InterPro" id="IPR003594">
    <property type="entry name" value="HATPase_dom"/>
</dbReference>
<name>A0A517SRJ8_9BACT</name>
<dbReference type="InterPro" id="IPR004358">
    <property type="entry name" value="Sig_transdc_His_kin-like_C"/>
</dbReference>
<dbReference type="Gene3D" id="3.30.450.40">
    <property type="match status" value="1"/>
</dbReference>
<dbReference type="RefSeq" id="WP_145270131.1">
    <property type="nucleotide sequence ID" value="NZ_CP036272.1"/>
</dbReference>
<evidence type="ECO:0000313" key="13">
    <source>
        <dbReference type="Proteomes" id="UP000315003"/>
    </source>
</evidence>
<dbReference type="Gene3D" id="3.30.565.10">
    <property type="entry name" value="Histidine kinase-like ATPase, C-terminal domain"/>
    <property type="match status" value="1"/>
</dbReference>
<feature type="region of interest" description="Disordered" evidence="9">
    <location>
        <begin position="265"/>
        <end position="292"/>
    </location>
</feature>
<dbReference type="Pfam" id="PF02518">
    <property type="entry name" value="HATPase_c"/>
    <property type="match status" value="1"/>
</dbReference>
<gene>
    <name evidence="12" type="primary">zraS_1</name>
    <name evidence="12" type="ORF">SV7mr_12570</name>
</gene>
<keyword evidence="4 12" id="KW-0808">Transferase</keyword>
<feature type="region of interest" description="Disordered" evidence="9">
    <location>
        <begin position="38"/>
        <end position="64"/>
    </location>
</feature>
<feature type="compositionally biased region" description="Basic and acidic residues" evidence="9">
    <location>
        <begin position="39"/>
        <end position="51"/>
    </location>
</feature>
<feature type="domain" description="Histidine kinase" evidence="11">
    <location>
        <begin position="415"/>
        <end position="650"/>
    </location>
</feature>
<feature type="domain" description="FHA" evidence="10">
    <location>
        <begin position="23"/>
        <end position="83"/>
    </location>
</feature>
<reference evidence="12 13" key="1">
    <citation type="submission" date="2019-02" db="EMBL/GenBank/DDBJ databases">
        <title>Deep-cultivation of Planctomycetes and their phenomic and genomic characterization uncovers novel biology.</title>
        <authorList>
            <person name="Wiegand S."/>
            <person name="Jogler M."/>
            <person name="Boedeker C."/>
            <person name="Pinto D."/>
            <person name="Vollmers J."/>
            <person name="Rivas-Marin E."/>
            <person name="Kohn T."/>
            <person name="Peeters S.H."/>
            <person name="Heuer A."/>
            <person name="Rast P."/>
            <person name="Oberbeckmann S."/>
            <person name="Bunk B."/>
            <person name="Jeske O."/>
            <person name="Meyerdierks A."/>
            <person name="Storesund J.E."/>
            <person name="Kallscheuer N."/>
            <person name="Luecker S."/>
            <person name="Lage O.M."/>
            <person name="Pohl T."/>
            <person name="Merkel B.J."/>
            <person name="Hornburger P."/>
            <person name="Mueller R.-W."/>
            <person name="Bruemmer F."/>
            <person name="Labrenz M."/>
            <person name="Spormann A.M."/>
            <person name="Op den Camp H."/>
            <person name="Overmann J."/>
            <person name="Amann R."/>
            <person name="Jetten M.S.M."/>
            <person name="Mascher T."/>
            <person name="Medema M.H."/>
            <person name="Devos D.P."/>
            <person name="Kaster A.-K."/>
            <person name="Ovreas L."/>
            <person name="Rohde M."/>
            <person name="Galperin M.Y."/>
            <person name="Jogler C."/>
        </authorList>
    </citation>
    <scope>NUCLEOTIDE SEQUENCE [LARGE SCALE GENOMIC DNA]</scope>
    <source>
        <strain evidence="12 13">SV_7m_r</strain>
    </source>
</reference>
<dbReference type="PROSITE" id="PS50109">
    <property type="entry name" value="HIS_KIN"/>
    <property type="match status" value="1"/>
</dbReference>
<evidence type="ECO:0000256" key="5">
    <source>
        <dbReference type="ARBA" id="ARBA00022741"/>
    </source>
</evidence>
<accession>A0A517SRJ8</accession>
<sequence length="664" mass="71948">MASLYVVRGRDQGKHFQLDSAVARIGRDSANQIQLLDSEASRQHAEIRSQTKTDSSSGEPGPTEYWLVDLSSSNGTTVNQQRIESQLLQSGDRIEIGGTLLIFTGTGHPNAIEAAHRVDIVQQASDDASRIVSSLDALRFSAAASSHPSSTRALPLPNQKTLADRKADLSSRVSPPDRPQPAASPDRHHSGIEQRPAAAVAPDPANLSSTDADRSLEVMYRTAMAVGRTDDLNELLDRILQLVFDWVEADRGCIMLLDQESKQLRPAARRDRQDSDQSAPQQSSATDPHSAQAPISISSTILDYVLEHGEGVRTTDATDDVRFDAAASIVQNGIREALCVPLQGRYDIVGTLYIDTYTSPGEIVRSGSTQRFTDQHLSLITAIGYQAALAIEDTFYYSALLQSERLAAMGQTIATISHHVKNILQGITGGGYLIESGLKREDTDAIRRGWSMVDRNQERISNLVMDMLTFSKERQPQLETAELNETVSEVVELMATRAADHGIELVFYPDHDLPAARFDPDAIHQAILNLVTNAIDAVKDHLDQIESDSEDSAVNLANNAGPAGGLIQVHTRYAADQGWFIDVTDNGSGIATEDREKIFSLFESGKGARGTGLGLPVTAKIASEHGGSVQILSPEAGKGCCFRFILPPDDDEPSPADILTLSDQ</sequence>
<evidence type="ECO:0000256" key="8">
    <source>
        <dbReference type="ARBA" id="ARBA00023012"/>
    </source>
</evidence>
<dbReference type="Pfam" id="PF00498">
    <property type="entry name" value="FHA"/>
    <property type="match status" value="1"/>
</dbReference>
<dbReference type="EC" id="2.7.13.3" evidence="2"/>
<dbReference type="EMBL" id="CP036272">
    <property type="protein sequence ID" value="QDT58757.1"/>
    <property type="molecule type" value="Genomic_DNA"/>
</dbReference>
<dbReference type="Gene3D" id="2.60.200.20">
    <property type="match status" value="1"/>
</dbReference>